<dbReference type="InterPro" id="IPR050641">
    <property type="entry name" value="RIFMO-like"/>
</dbReference>
<sequence>MRTSVAIIGAGPAGLVLSQLLARQGIDSVVLESRSRAHVEQRQRAGILEHGTAQLLRDSGAGHRMDQESLVHNGIELRFAGEGHRIDFAELTGRSVLVYAQTEVVRDLIELRLAAGGQLLFEAPATEITGIHSAEPAVRFRQDGAEHVLTADVVVAADGYHGIGRASIPADALRTWERDYPFAWLGVTAAVPPSTEELIYCHSPRGFALHSMRSLETSRLYLQVPPGADPSAWSDERIWHELDLRFAKSGWKLDSGPIVEQSVTPMRSFVAEPMRHGQLFLAGDAAHIVPPTGAKGLNLAVADVTVLADALSRWYTSGDTAGLDSYSATALRRVWRAQHFSYFMTTLLHVDPTADDYARRLQLAHLDYVASSHAAATSLAENYTGLPLAR</sequence>
<dbReference type="InterPro" id="IPR036188">
    <property type="entry name" value="FAD/NAD-bd_sf"/>
</dbReference>
<accession>A0A4R2Q4X4</accession>
<keyword evidence="4" id="KW-0560">Oxidoreductase</keyword>
<protein>
    <submittedName>
        <fullName evidence="4">p-hydroxybenzoate 3-monooxygenase</fullName>
    </submittedName>
</protein>
<dbReference type="Pfam" id="PF01494">
    <property type="entry name" value="FAD_binding_3"/>
    <property type="match status" value="1"/>
</dbReference>
<dbReference type="SUPFAM" id="SSF51905">
    <property type="entry name" value="FAD/NAD(P)-binding domain"/>
    <property type="match status" value="1"/>
</dbReference>
<keyword evidence="2" id="KW-0274">FAD</keyword>
<evidence type="ECO:0000313" key="4">
    <source>
        <dbReference type="EMBL" id="TCP43863.1"/>
    </source>
</evidence>
<evidence type="ECO:0000259" key="3">
    <source>
        <dbReference type="Pfam" id="PF01494"/>
    </source>
</evidence>
<evidence type="ECO:0000256" key="1">
    <source>
        <dbReference type="ARBA" id="ARBA00022630"/>
    </source>
</evidence>
<dbReference type="PANTHER" id="PTHR43004">
    <property type="entry name" value="TRK SYSTEM POTASSIUM UPTAKE PROTEIN"/>
    <property type="match status" value="1"/>
</dbReference>
<reference evidence="4 5" key="1">
    <citation type="submission" date="2019-03" db="EMBL/GenBank/DDBJ databases">
        <title>Genomic Encyclopedia of Type Strains, Phase IV (KMG-IV): sequencing the most valuable type-strain genomes for metagenomic binning, comparative biology and taxonomic classification.</title>
        <authorList>
            <person name="Goeker M."/>
        </authorList>
    </citation>
    <scope>NUCLEOTIDE SEQUENCE [LARGE SCALE GENOMIC DNA]</scope>
    <source>
        <strain evidence="4 5">DSM 45765</strain>
    </source>
</reference>
<dbReference type="Proteomes" id="UP000294911">
    <property type="component" value="Unassembled WGS sequence"/>
</dbReference>
<dbReference type="RefSeq" id="WP_132880483.1">
    <property type="nucleotide sequence ID" value="NZ_SLXQ01000020.1"/>
</dbReference>
<dbReference type="Gene3D" id="3.50.50.60">
    <property type="entry name" value="FAD/NAD(P)-binding domain"/>
    <property type="match status" value="1"/>
</dbReference>
<proteinExistence type="predicted"/>
<dbReference type="PRINTS" id="PR00420">
    <property type="entry name" value="RNGMNOXGNASE"/>
</dbReference>
<dbReference type="InterPro" id="IPR002938">
    <property type="entry name" value="FAD-bd"/>
</dbReference>
<gene>
    <name evidence="4" type="ORF">EV191_12017</name>
</gene>
<keyword evidence="1" id="KW-0285">Flavoprotein</keyword>
<keyword evidence="4" id="KW-0503">Monooxygenase</keyword>
<dbReference type="PANTHER" id="PTHR43004:SF3">
    <property type="entry name" value="P-HYDROXYBENZOATE HYDROXYLASE"/>
    <property type="match status" value="1"/>
</dbReference>
<dbReference type="OrthoDB" id="9791689at2"/>
<dbReference type="GO" id="GO:0071949">
    <property type="term" value="F:FAD binding"/>
    <property type="evidence" value="ECO:0007669"/>
    <property type="project" value="InterPro"/>
</dbReference>
<dbReference type="SUPFAM" id="SSF54373">
    <property type="entry name" value="FAD-linked reductases, C-terminal domain"/>
    <property type="match status" value="1"/>
</dbReference>
<dbReference type="Gene3D" id="3.30.9.10">
    <property type="entry name" value="D-Amino Acid Oxidase, subunit A, domain 2"/>
    <property type="match status" value="1"/>
</dbReference>
<dbReference type="NCBIfam" id="NF006091">
    <property type="entry name" value="PRK08243.1"/>
    <property type="match status" value="1"/>
</dbReference>
<name>A0A4R2Q4X4_9PSEU</name>
<feature type="domain" description="FAD-binding" evidence="3">
    <location>
        <begin position="2"/>
        <end position="340"/>
    </location>
</feature>
<evidence type="ECO:0000256" key="2">
    <source>
        <dbReference type="ARBA" id="ARBA00022827"/>
    </source>
</evidence>
<dbReference type="GO" id="GO:0016709">
    <property type="term" value="F:oxidoreductase activity, acting on paired donors, with incorporation or reduction of molecular oxygen, NAD(P)H as one donor, and incorporation of one atom of oxygen"/>
    <property type="evidence" value="ECO:0007669"/>
    <property type="project" value="UniProtKB-ARBA"/>
</dbReference>
<comment type="caution">
    <text evidence="4">The sequence shown here is derived from an EMBL/GenBank/DDBJ whole genome shotgun (WGS) entry which is preliminary data.</text>
</comment>
<evidence type="ECO:0000313" key="5">
    <source>
        <dbReference type="Proteomes" id="UP000294911"/>
    </source>
</evidence>
<keyword evidence="5" id="KW-1185">Reference proteome</keyword>
<dbReference type="AlphaFoldDB" id="A0A4R2Q4X4"/>
<organism evidence="4 5">
    <name type="scientific">Tamaricihabitans halophyticus</name>
    <dbReference type="NCBI Taxonomy" id="1262583"/>
    <lineage>
        <taxon>Bacteria</taxon>
        <taxon>Bacillati</taxon>
        <taxon>Actinomycetota</taxon>
        <taxon>Actinomycetes</taxon>
        <taxon>Pseudonocardiales</taxon>
        <taxon>Pseudonocardiaceae</taxon>
        <taxon>Tamaricihabitans</taxon>
    </lineage>
</organism>
<dbReference type="EMBL" id="SLXQ01000020">
    <property type="protein sequence ID" value="TCP43863.1"/>
    <property type="molecule type" value="Genomic_DNA"/>
</dbReference>